<dbReference type="Proteomes" id="UP000503447">
    <property type="component" value="Chromosome"/>
</dbReference>
<evidence type="ECO:0000256" key="2">
    <source>
        <dbReference type="SAM" id="SignalP"/>
    </source>
</evidence>
<name>A0A6M5YLP7_9BACT</name>
<feature type="compositionally biased region" description="Pro residues" evidence="1">
    <location>
        <begin position="127"/>
        <end position="142"/>
    </location>
</feature>
<dbReference type="AlphaFoldDB" id="A0A6M5YLP7"/>
<reference evidence="4" key="1">
    <citation type="submission" date="2020-05" db="EMBL/GenBank/DDBJ databases">
        <title>Frigoriglobus tundricola gen. nov., sp. nov., a psychrotolerant cellulolytic planctomycete of the family Gemmataceae with two divergent copies of 16S rRNA gene.</title>
        <authorList>
            <person name="Kulichevskaya I.S."/>
            <person name="Ivanova A.A."/>
            <person name="Naumoff D.G."/>
            <person name="Beletsky A.V."/>
            <person name="Rijpstra W.I.C."/>
            <person name="Sinninghe Damste J.S."/>
            <person name="Mardanov A.V."/>
            <person name="Ravin N.V."/>
            <person name="Dedysh S.N."/>
        </authorList>
    </citation>
    <scope>NUCLEOTIDE SEQUENCE [LARGE SCALE GENOMIC DNA]</scope>
    <source>
        <strain evidence="4">PL17</strain>
    </source>
</reference>
<evidence type="ECO:0000313" key="3">
    <source>
        <dbReference type="EMBL" id="QJW94888.1"/>
    </source>
</evidence>
<keyword evidence="4" id="KW-1185">Reference proteome</keyword>
<keyword evidence="2" id="KW-0732">Signal</keyword>
<organism evidence="3 4">
    <name type="scientific">Frigoriglobus tundricola</name>
    <dbReference type="NCBI Taxonomy" id="2774151"/>
    <lineage>
        <taxon>Bacteria</taxon>
        <taxon>Pseudomonadati</taxon>
        <taxon>Planctomycetota</taxon>
        <taxon>Planctomycetia</taxon>
        <taxon>Gemmatales</taxon>
        <taxon>Gemmataceae</taxon>
        <taxon>Frigoriglobus</taxon>
    </lineage>
</organism>
<dbReference type="KEGG" id="ftj:FTUN_2414"/>
<feature type="region of interest" description="Disordered" evidence="1">
    <location>
        <begin position="50"/>
        <end position="100"/>
    </location>
</feature>
<dbReference type="EMBL" id="CP053452">
    <property type="protein sequence ID" value="QJW94888.1"/>
    <property type="molecule type" value="Genomic_DNA"/>
</dbReference>
<feature type="region of interest" description="Disordered" evidence="1">
    <location>
        <begin position="13"/>
        <end position="32"/>
    </location>
</feature>
<feature type="compositionally biased region" description="Low complexity" evidence="1">
    <location>
        <begin position="13"/>
        <end position="31"/>
    </location>
</feature>
<feature type="region of interest" description="Disordered" evidence="1">
    <location>
        <begin position="116"/>
        <end position="142"/>
    </location>
</feature>
<evidence type="ECO:0000313" key="4">
    <source>
        <dbReference type="Proteomes" id="UP000503447"/>
    </source>
</evidence>
<accession>A0A6M5YLP7</accession>
<feature type="chain" id="PRO_5026888834" evidence="2">
    <location>
        <begin position="20"/>
        <end position="553"/>
    </location>
</feature>
<protein>
    <submittedName>
        <fullName evidence="3">Uncharacterized protein</fullName>
    </submittedName>
</protein>
<dbReference type="InterPro" id="IPR011486">
    <property type="entry name" value="BBP2"/>
</dbReference>
<evidence type="ECO:0000256" key="1">
    <source>
        <dbReference type="SAM" id="MobiDB-lite"/>
    </source>
</evidence>
<sequence length="553" mass="60863">MLTAVLLTAGLVGQPPAAAGPAPGAPLAPVRVDPPVPPIGGVQIPNAGLGYPVSRNGPPVAAPEGDATGTAGGNGTDAKGAAAQDNPRRYPPFLKPRSDEGGDFYQRLYREYYKQFFPDPNAKTEEPSPPPRRALPSPWSAPPFPGDEYQGYPLLGVPSVYGTSPIMQALYAGPNGQAIKDGRIFFEGWATSSGNVSTAKNSNVPTSYWVVPNRMELDQLVFKLERLPDTVQTDHWDWGFRSVAMYGIDYRYTTAGGWGSDQLLKHNLLNGWDPVEQYFNVYIPGILGGTDVRVGRWIACPDIESQYSINNYLGSHSILFTYDTYTDTGIMITQKLDDQWTVQAALHSGTDMAPWYPGAVATFAAGVRWVSLSNADAFYTWVNALNSSQFRHFQQYGQPLGHDNFNYIVSTWEHRFNEWCHTKTEAYFMWQKNAEVGGTPSAGPVQPFGGGGGDGTLLPGTSLAYGVLNYTMFKLCDRDYVTVRNEVYRDERGMRTGVAGTYTSHTVGLSHQFNDVMMLRPEIGFYRNWDNPAFDGGTRKNLLLAGFDFTVRF</sequence>
<dbReference type="RefSeq" id="WP_171470792.1">
    <property type="nucleotide sequence ID" value="NZ_CP053452.2"/>
</dbReference>
<feature type="signal peptide" evidence="2">
    <location>
        <begin position="1"/>
        <end position="19"/>
    </location>
</feature>
<dbReference type="Pfam" id="PF07642">
    <property type="entry name" value="BBP2"/>
    <property type="match status" value="1"/>
</dbReference>
<gene>
    <name evidence="3" type="ORF">FTUN_2414</name>
</gene>
<proteinExistence type="predicted"/>